<keyword evidence="1" id="KW-0812">Transmembrane</keyword>
<evidence type="ECO:0000256" key="1">
    <source>
        <dbReference type="SAM" id="Phobius"/>
    </source>
</evidence>
<keyword evidence="3" id="KW-1185">Reference proteome</keyword>
<gene>
    <name evidence="2" type="ORF">GCM10009409_25380</name>
</gene>
<keyword evidence="1" id="KW-1133">Transmembrane helix</keyword>
<keyword evidence="1" id="KW-0472">Membrane</keyword>
<dbReference type="EMBL" id="BMQV01000026">
    <property type="protein sequence ID" value="GGP58378.1"/>
    <property type="molecule type" value="Genomic_DNA"/>
</dbReference>
<organism evidence="2 3">
    <name type="scientific">Shewanella saliphila</name>
    <dbReference type="NCBI Taxonomy" id="2282698"/>
    <lineage>
        <taxon>Bacteria</taxon>
        <taxon>Pseudomonadati</taxon>
        <taxon>Pseudomonadota</taxon>
        <taxon>Gammaproteobacteria</taxon>
        <taxon>Alteromonadales</taxon>
        <taxon>Shewanellaceae</taxon>
        <taxon>Shewanella</taxon>
    </lineage>
</organism>
<sequence length="72" mass="8205">MVTKKLIMRFLGALLGIPFILMGIWSLILPIFGGITEMLSHISQILIGSLFLFYAVTGYSSIYKFIHRNNKR</sequence>
<reference evidence="3" key="1">
    <citation type="journal article" date="2019" name="Int. J. Syst. Evol. Microbiol.">
        <title>The Global Catalogue of Microorganisms (GCM) 10K type strain sequencing project: providing services to taxonomists for standard genome sequencing and annotation.</title>
        <authorList>
            <consortium name="The Broad Institute Genomics Platform"/>
            <consortium name="The Broad Institute Genome Sequencing Center for Infectious Disease"/>
            <person name="Wu L."/>
            <person name="Ma J."/>
        </authorList>
    </citation>
    <scope>NUCLEOTIDE SEQUENCE [LARGE SCALE GENOMIC DNA]</scope>
    <source>
        <strain evidence="3">JCM 32304</strain>
    </source>
</reference>
<comment type="caution">
    <text evidence="2">The sequence shown here is derived from an EMBL/GenBank/DDBJ whole genome shotgun (WGS) entry which is preliminary data.</text>
</comment>
<feature type="transmembrane region" description="Helical" evidence="1">
    <location>
        <begin position="12"/>
        <end position="33"/>
    </location>
</feature>
<proteinExistence type="predicted"/>
<accession>A0ABQ2Q7D0</accession>
<feature type="transmembrane region" description="Helical" evidence="1">
    <location>
        <begin position="45"/>
        <end position="66"/>
    </location>
</feature>
<dbReference type="Proteomes" id="UP000654367">
    <property type="component" value="Unassembled WGS sequence"/>
</dbReference>
<evidence type="ECO:0000313" key="2">
    <source>
        <dbReference type="EMBL" id="GGP58378.1"/>
    </source>
</evidence>
<protein>
    <submittedName>
        <fullName evidence="2">Uncharacterized protein</fullName>
    </submittedName>
</protein>
<name>A0ABQ2Q7D0_9GAMM</name>
<evidence type="ECO:0000313" key="3">
    <source>
        <dbReference type="Proteomes" id="UP000654367"/>
    </source>
</evidence>